<dbReference type="EMBL" id="JADGMS010000001">
    <property type="protein sequence ID" value="KAF9689470.1"/>
    <property type="molecule type" value="Genomic_DNA"/>
</dbReference>
<proteinExistence type="predicted"/>
<sequence length="139" mass="15705">MAKEGLAMPLRSREVFNEGNDPKDQHVKQRHVSNLNPEILASSCNKFPFVERVGTSHETIRLMVGSQKPKSISMKAETRNKKRGFPVPTKWWMITRGSTCTGKRKGKWCGQELGVAIRSANGKTVRIFYRTAKFAVKVT</sequence>
<evidence type="ECO:0000313" key="3">
    <source>
        <dbReference type="Proteomes" id="UP000657918"/>
    </source>
</evidence>
<name>A0A835NB65_9ROSI</name>
<feature type="region of interest" description="Disordered" evidence="1">
    <location>
        <begin position="1"/>
        <end position="26"/>
    </location>
</feature>
<dbReference type="AlphaFoldDB" id="A0A835NB65"/>
<evidence type="ECO:0000256" key="1">
    <source>
        <dbReference type="SAM" id="MobiDB-lite"/>
    </source>
</evidence>
<accession>A0A835NB65</accession>
<dbReference type="Proteomes" id="UP000657918">
    <property type="component" value="Unassembled WGS sequence"/>
</dbReference>
<protein>
    <submittedName>
        <fullName evidence="2">Uncharacterized protein</fullName>
    </submittedName>
</protein>
<feature type="compositionally biased region" description="Basic and acidic residues" evidence="1">
    <location>
        <begin position="11"/>
        <end position="26"/>
    </location>
</feature>
<gene>
    <name evidence="2" type="ORF">SADUNF_Sadunf01G0095500</name>
</gene>
<reference evidence="2 3" key="1">
    <citation type="submission" date="2020-10" db="EMBL/GenBank/DDBJ databases">
        <title>Plant Genome Project.</title>
        <authorList>
            <person name="Zhang R.-G."/>
        </authorList>
    </citation>
    <scope>NUCLEOTIDE SEQUENCE [LARGE SCALE GENOMIC DNA]</scope>
    <source>
        <strain evidence="2">FAFU-HL-1</strain>
        <tissue evidence="2">Leaf</tissue>
    </source>
</reference>
<comment type="caution">
    <text evidence="2">The sequence shown here is derived from an EMBL/GenBank/DDBJ whole genome shotgun (WGS) entry which is preliminary data.</text>
</comment>
<organism evidence="2 3">
    <name type="scientific">Salix dunnii</name>
    <dbReference type="NCBI Taxonomy" id="1413687"/>
    <lineage>
        <taxon>Eukaryota</taxon>
        <taxon>Viridiplantae</taxon>
        <taxon>Streptophyta</taxon>
        <taxon>Embryophyta</taxon>
        <taxon>Tracheophyta</taxon>
        <taxon>Spermatophyta</taxon>
        <taxon>Magnoliopsida</taxon>
        <taxon>eudicotyledons</taxon>
        <taxon>Gunneridae</taxon>
        <taxon>Pentapetalae</taxon>
        <taxon>rosids</taxon>
        <taxon>fabids</taxon>
        <taxon>Malpighiales</taxon>
        <taxon>Salicaceae</taxon>
        <taxon>Saliceae</taxon>
        <taxon>Salix</taxon>
    </lineage>
</organism>
<evidence type="ECO:0000313" key="2">
    <source>
        <dbReference type="EMBL" id="KAF9689470.1"/>
    </source>
</evidence>
<keyword evidence="3" id="KW-1185">Reference proteome</keyword>